<dbReference type="Pfam" id="PF13193">
    <property type="entry name" value="AMP-binding_C"/>
    <property type="match status" value="1"/>
</dbReference>
<dbReference type="PROSITE" id="PS00455">
    <property type="entry name" value="AMP_BINDING"/>
    <property type="match status" value="1"/>
</dbReference>
<reference evidence="3" key="1">
    <citation type="submission" date="2022-12" db="EMBL/GenBank/DDBJ databases">
        <authorList>
            <person name="Krivoruchko A.V."/>
            <person name="Elkin A."/>
        </authorList>
    </citation>
    <scope>NUCLEOTIDE SEQUENCE</scope>
    <source>
        <strain evidence="3">IEGM 1391</strain>
    </source>
</reference>
<dbReference type="Pfam" id="PF00501">
    <property type="entry name" value="AMP-binding"/>
    <property type="match status" value="1"/>
</dbReference>
<sequence length="530" mass="58694">MDNSDVLPQLLARRAREAPDKIFALEPDGETATRAQMNVKALKWAGVLRDLGVDAGDTVLMMVPTSVEAVSAWIGIGWLRAIETPINTQYRGEMLSYALEDSHAKVMITHKQYLEQIGDVIEHCPRVETVIVLGTDGATTKLSGIAVHSAETLLNDAVPLAETELIPPTRDDIAAIIYTSGTTGPSKGVMVPWGQLYTMAHWAPLHRDVGAEDRIYAPFPFFHTTIKSPVYAMAQAGGSVLIHEKFSSKTYWQNVRAYDCTVGLLLGGMGRVLSLIPESPGDSDTPMKLVVMVPPIVDVHDFERRFGLRAGTIFGMSEVSTPLLTLDWNITDPASCGQPRPGCEVKIIDPDGNQVDPGVIGELIVRSENSWEMNKGYWNKPEATKAAWSDGWFHTGDAFRRDEDNNYFYVDRFKDAIRRRGENISSVEVENVVSTHPGVEMVAALGVPAEHGDEDVKIVVKRLPGSDFDAQSLIDYLTPKLPRFMVPRYVEFVDEMPMTVTQKIRKVDLRKQGVTADTWDREQAETTAVR</sequence>
<accession>A0ABT4MEP3</accession>
<gene>
    <name evidence="3" type="ORF">O4220_13120</name>
</gene>
<dbReference type="PANTHER" id="PTHR43767:SF1">
    <property type="entry name" value="NONRIBOSOMAL PEPTIDE SYNTHASE PES1 (EUROFUNG)-RELATED"/>
    <property type="match status" value="1"/>
</dbReference>
<protein>
    <submittedName>
        <fullName evidence="3">AMP-binding protein</fullName>
    </submittedName>
</protein>
<dbReference type="PANTHER" id="PTHR43767">
    <property type="entry name" value="LONG-CHAIN-FATTY-ACID--COA LIGASE"/>
    <property type="match status" value="1"/>
</dbReference>
<dbReference type="InterPro" id="IPR025110">
    <property type="entry name" value="AMP-bd_C"/>
</dbReference>
<dbReference type="InterPro" id="IPR020845">
    <property type="entry name" value="AMP-binding_CS"/>
</dbReference>
<evidence type="ECO:0000313" key="4">
    <source>
        <dbReference type="Proteomes" id="UP001081071"/>
    </source>
</evidence>
<dbReference type="InterPro" id="IPR050237">
    <property type="entry name" value="ATP-dep_AMP-bd_enzyme"/>
</dbReference>
<dbReference type="InterPro" id="IPR000873">
    <property type="entry name" value="AMP-dep_synth/lig_dom"/>
</dbReference>
<feature type="domain" description="AMP-binding enzyme C-terminal" evidence="2">
    <location>
        <begin position="428"/>
        <end position="503"/>
    </location>
</feature>
<evidence type="ECO:0000259" key="2">
    <source>
        <dbReference type="Pfam" id="PF13193"/>
    </source>
</evidence>
<evidence type="ECO:0000259" key="1">
    <source>
        <dbReference type="Pfam" id="PF00501"/>
    </source>
</evidence>
<keyword evidence="4" id="KW-1185">Reference proteome</keyword>
<dbReference type="Proteomes" id="UP001081071">
    <property type="component" value="Unassembled WGS sequence"/>
</dbReference>
<dbReference type="RefSeq" id="WP_269604827.1">
    <property type="nucleotide sequence ID" value="NZ_JAPWIJ010000005.1"/>
</dbReference>
<dbReference type="EMBL" id="JAPWIJ010000005">
    <property type="protein sequence ID" value="MCZ4519458.1"/>
    <property type="molecule type" value="Genomic_DNA"/>
</dbReference>
<dbReference type="InterPro" id="IPR042099">
    <property type="entry name" value="ANL_N_sf"/>
</dbReference>
<evidence type="ECO:0000313" key="3">
    <source>
        <dbReference type="EMBL" id="MCZ4519458.1"/>
    </source>
</evidence>
<dbReference type="SUPFAM" id="SSF56801">
    <property type="entry name" value="Acetyl-CoA synthetase-like"/>
    <property type="match status" value="1"/>
</dbReference>
<dbReference type="InterPro" id="IPR045851">
    <property type="entry name" value="AMP-bd_C_sf"/>
</dbReference>
<proteinExistence type="predicted"/>
<dbReference type="Gene3D" id="3.30.300.30">
    <property type="match status" value="1"/>
</dbReference>
<feature type="domain" description="AMP-dependent synthetase/ligase" evidence="1">
    <location>
        <begin position="12"/>
        <end position="378"/>
    </location>
</feature>
<name>A0ABT4MEP3_9NOCA</name>
<comment type="caution">
    <text evidence="3">The sequence shown here is derived from an EMBL/GenBank/DDBJ whole genome shotgun (WGS) entry which is preliminary data.</text>
</comment>
<organism evidence="3 4">
    <name type="scientific">Rhodococcus ruber</name>
    <dbReference type="NCBI Taxonomy" id="1830"/>
    <lineage>
        <taxon>Bacteria</taxon>
        <taxon>Bacillati</taxon>
        <taxon>Actinomycetota</taxon>
        <taxon>Actinomycetes</taxon>
        <taxon>Mycobacteriales</taxon>
        <taxon>Nocardiaceae</taxon>
        <taxon>Rhodococcus</taxon>
    </lineage>
</organism>
<dbReference type="Gene3D" id="3.40.50.12780">
    <property type="entry name" value="N-terminal domain of ligase-like"/>
    <property type="match status" value="1"/>
</dbReference>